<dbReference type="InterPro" id="IPR025669">
    <property type="entry name" value="AAA_dom"/>
</dbReference>
<organism evidence="2">
    <name type="scientific">Siphoviridae sp. ctFIm6</name>
    <dbReference type="NCBI Taxonomy" id="2827818"/>
    <lineage>
        <taxon>Viruses</taxon>
        <taxon>Duplodnaviria</taxon>
        <taxon>Heunggongvirae</taxon>
        <taxon>Uroviricota</taxon>
        <taxon>Caudoviricetes</taxon>
    </lineage>
</organism>
<dbReference type="Gene3D" id="3.40.50.300">
    <property type="entry name" value="P-loop containing nucleotide triphosphate hydrolases"/>
    <property type="match status" value="1"/>
</dbReference>
<sequence length="255" mass="27550">MRAIAIMNNKGGVGKTVTAINLADILANDYKQRVVLVDCDGQANLTGFFLPGEDMDAVTTADVLTGDCEQVWSDNLIPLGERLELLPSSSGLYDLDLSAIKDGVGAPERMIGFVSAAREDGDVDWMIFDCPPGYTLASVAALLSVDEVLIPVTADKFSIDGVLAVAQQAKKLTSTRPGLWVRALLTQVRRSDIVTEAEKVLEGMRVEVCRAKIRRTDKVPESTVTLLPLRQYSPGSSACQDYRALASELMEEVQG</sequence>
<evidence type="ECO:0000313" key="2">
    <source>
        <dbReference type="EMBL" id="DAF51024.1"/>
    </source>
</evidence>
<dbReference type="PANTHER" id="PTHR13696">
    <property type="entry name" value="P-LOOP CONTAINING NUCLEOSIDE TRIPHOSPHATE HYDROLASE"/>
    <property type="match status" value="1"/>
</dbReference>
<proteinExistence type="predicted"/>
<accession>A0A8S5SJB1</accession>
<feature type="domain" description="AAA" evidence="1">
    <location>
        <begin position="1"/>
        <end position="174"/>
    </location>
</feature>
<dbReference type="SUPFAM" id="SSF52540">
    <property type="entry name" value="P-loop containing nucleoside triphosphate hydrolases"/>
    <property type="match status" value="1"/>
</dbReference>
<dbReference type="InterPro" id="IPR027417">
    <property type="entry name" value="P-loop_NTPase"/>
</dbReference>
<dbReference type="EMBL" id="BK032608">
    <property type="protein sequence ID" value="DAF51024.1"/>
    <property type="molecule type" value="Genomic_DNA"/>
</dbReference>
<protein>
    <submittedName>
        <fullName evidence="2">ParA</fullName>
    </submittedName>
</protein>
<dbReference type="PANTHER" id="PTHR13696:SF99">
    <property type="entry name" value="COBYRINIC ACID AC-DIAMIDE SYNTHASE"/>
    <property type="match status" value="1"/>
</dbReference>
<dbReference type="InterPro" id="IPR050678">
    <property type="entry name" value="DNA_Partitioning_ATPase"/>
</dbReference>
<dbReference type="Pfam" id="PF13614">
    <property type="entry name" value="AAA_31"/>
    <property type="match status" value="1"/>
</dbReference>
<evidence type="ECO:0000259" key="1">
    <source>
        <dbReference type="Pfam" id="PF13614"/>
    </source>
</evidence>
<reference evidence="2" key="1">
    <citation type="journal article" date="2021" name="Proc. Natl. Acad. Sci. U.S.A.">
        <title>A Catalog of Tens of Thousands of Viruses from Human Metagenomes Reveals Hidden Associations with Chronic Diseases.</title>
        <authorList>
            <person name="Tisza M.J."/>
            <person name="Buck C.B."/>
        </authorList>
    </citation>
    <scope>NUCLEOTIDE SEQUENCE</scope>
    <source>
        <strain evidence="2">CtFIm6</strain>
    </source>
</reference>
<name>A0A8S5SJB1_9CAUD</name>
<dbReference type="CDD" id="cd02042">
    <property type="entry name" value="ParAB_family"/>
    <property type="match status" value="1"/>
</dbReference>